<proteinExistence type="predicted"/>
<reference evidence="2 5" key="2">
    <citation type="submission" date="2018-02" db="EMBL/GenBank/DDBJ databases">
        <authorList>
            <person name="Rodrigo-Torres L."/>
            <person name="Arahal R. D."/>
            <person name="Lucena T."/>
        </authorList>
    </citation>
    <scope>NUCLEOTIDE SEQUENCE [LARGE SCALE GENOMIC DNA]</scope>
    <source>
        <strain evidence="2 5">CECT 8486</strain>
    </source>
</reference>
<reference evidence="3 4" key="1">
    <citation type="submission" date="2018-02" db="EMBL/GenBank/DDBJ databases">
        <authorList>
            <person name="Cohen D.B."/>
            <person name="Kent A.D."/>
        </authorList>
    </citation>
    <scope>NUCLEOTIDE SEQUENCE [LARGE SCALE GENOMIC DNA]</scope>
    <source>
        <strain evidence="3 4">CECT 9216</strain>
    </source>
</reference>
<dbReference type="GeneID" id="99674391"/>
<dbReference type="KEGG" id="lsu:A6B45_06265"/>
<evidence type="ECO:0000313" key="3">
    <source>
        <dbReference type="EMBL" id="SPE06495.1"/>
    </source>
</evidence>
<feature type="transmembrane region" description="Helical" evidence="1">
    <location>
        <begin position="36"/>
        <end position="53"/>
    </location>
</feature>
<keyword evidence="1" id="KW-0472">Membrane</keyword>
<dbReference type="EMBL" id="OKQU01000001">
    <property type="protein sequence ID" value="SPE06495.1"/>
    <property type="molecule type" value="Genomic_DNA"/>
</dbReference>
<evidence type="ECO:0000313" key="5">
    <source>
        <dbReference type="Proteomes" id="UP000239237"/>
    </source>
</evidence>
<evidence type="ECO:0000313" key="2">
    <source>
        <dbReference type="EMBL" id="SPD91270.1"/>
    </source>
</evidence>
<feature type="transmembrane region" description="Helical" evidence="1">
    <location>
        <begin position="6"/>
        <end position="24"/>
    </location>
</feature>
<sequence length="84" mass="9200">MIALHIFFGLMILVGVIMTSVSFQGDTDKLTKLQKFSLIFTTSAIGLTVVAVTAVSSSIYIAMVMLVALALYEYFAFLRKATQK</sequence>
<keyword evidence="1" id="KW-1133">Transmembrane helix</keyword>
<evidence type="ECO:0000313" key="4">
    <source>
        <dbReference type="Proteomes" id="UP000237923"/>
    </source>
</evidence>
<dbReference type="Proteomes" id="UP000237923">
    <property type="component" value="Unassembled WGS sequence"/>
</dbReference>
<dbReference type="RefSeq" id="WP_072613843.1">
    <property type="nucleotide sequence ID" value="NZ_AP017935.1"/>
</dbReference>
<dbReference type="Proteomes" id="UP000239237">
    <property type="component" value="Unassembled WGS sequence"/>
</dbReference>
<dbReference type="EMBL" id="OKQR01000001">
    <property type="protein sequence ID" value="SPD91270.1"/>
    <property type="molecule type" value="Genomic_DNA"/>
</dbReference>
<name>A0A2N9K8U9_9LACO</name>
<gene>
    <name evidence="2" type="ORF">LES8486_00243</name>
    <name evidence="3" type="ORF">LES9216_00390</name>
</gene>
<evidence type="ECO:0000256" key="1">
    <source>
        <dbReference type="SAM" id="Phobius"/>
    </source>
</evidence>
<protein>
    <submittedName>
        <fullName evidence="3">Uncharacterized protein</fullName>
    </submittedName>
</protein>
<organism evidence="3 4">
    <name type="scientific">Leuconostoc suionicum</name>
    <dbReference type="NCBI Taxonomy" id="1511761"/>
    <lineage>
        <taxon>Bacteria</taxon>
        <taxon>Bacillati</taxon>
        <taxon>Bacillota</taxon>
        <taxon>Bacilli</taxon>
        <taxon>Lactobacillales</taxon>
        <taxon>Lactobacillaceae</taxon>
        <taxon>Leuconostoc</taxon>
    </lineage>
</organism>
<keyword evidence="1" id="KW-0812">Transmembrane</keyword>
<feature type="transmembrane region" description="Helical" evidence="1">
    <location>
        <begin position="59"/>
        <end position="78"/>
    </location>
</feature>
<keyword evidence="5" id="KW-1185">Reference proteome</keyword>
<accession>A0A2N9K8U9</accession>
<dbReference type="AlphaFoldDB" id="A0A2N9K8U9"/>